<feature type="compositionally biased region" description="Basic and acidic residues" evidence="1">
    <location>
        <begin position="119"/>
        <end position="129"/>
    </location>
</feature>
<organism evidence="2 3">
    <name type="scientific">Saccharata proteae CBS 121410</name>
    <dbReference type="NCBI Taxonomy" id="1314787"/>
    <lineage>
        <taxon>Eukaryota</taxon>
        <taxon>Fungi</taxon>
        <taxon>Dikarya</taxon>
        <taxon>Ascomycota</taxon>
        <taxon>Pezizomycotina</taxon>
        <taxon>Dothideomycetes</taxon>
        <taxon>Dothideomycetes incertae sedis</taxon>
        <taxon>Botryosphaeriales</taxon>
        <taxon>Saccharataceae</taxon>
        <taxon>Saccharata</taxon>
    </lineage>
</organism>
<feature type="region of interest" description="Disordered" evidence="1">
    <location>
        <begin position="193"/>
        <end position="296"/>
    </location>
</feature>
<dbReference type="AlphaFoldDB" id="A0A9P4HWP1"/>
<comment type="caution">
    <text evidence="2">The sequence shown here is derived from an EMBL/GenBank/DDBJ whole genome shotgun (WGS) entry which is preliminary data.</text>
</comment>
<keyword evidence="3" id="KW-1185">Reference proteome</keyword>
<protein>
    <submittedName>
        <fullName evidence="2">Uncharacterized protein</fullName>
    </submittedName>
</protein>
<evidence type="ECO:0000313" key="3">
    <source>
        <dbReference type="Proteomes" id="UP000799776"/>
    </source>
</evidence>
<proteinExistence type="predicted"/>
<dbReference type="EMBL" id="ML978712">
    <property type="protein sequence ID" value="KAF2090591.1"/>
    <property type="molecule type" value="Genomic_DNA"/>
</dbReference>
<feature type="compositionally biased region" description="Polar residues" evidence="1">
    <location>
        <begin position="280"/>
        <end position="289"/>
    </location>
</feature>
<feature type="region of interest" description="Disordered" evidence="1">
    <location>
        <begin position="104"/>
        <end position="147"/>
    </location>
</feature>
<accession>A0A9P4HWP1</accession>
<evidence type="ECO:0000313" key="2">
    <source>
        <dbReference type="EMBL" id="KAF2090591.1"/>
    </source>
</evidence>
<name>A0A9P4HWP1_9PEZI</name>
<feature type="compositionally biased region" description="Pro residues" evidence="1">
    <location>
        <begin position="8"/>
        <end position="21"/>
    </location>
</feature>
<reference evidence="2" key="1">
    <citation type="journal article" date="2020" name="Stud. Mycol.">
        <title>101 Dothideomycetes genomes: a test case for predicting lifestyles and emergence of pathogens.</title>
        <authorList>
            <person name="Haridas S."/>
            <person name="Albert R."/>
            <person name="Binder M."/>
            <person name="Bloem J."/>
            <person name="Labutti K."/>
            <person name="Salamov A."/>
            <person name="Andreopoulos B."/>
            <person name="Baker S."/>
            <person name="Barry K."/>
            <person name="Bills G."/>
            <person name="Bluhm B."/>
            <person name="Cannon C."/>
            <person name="Castanera R."/>
            <person name="Culley D."/>
            <person name="Daum C."/>
            <person name="Ezra D."/>
            <person name="Gonzalez J."/>
            <person name="Henrissat B."/>
            <person name="Kuo A."/>
            <person name="Liang C."/>
            <person name="Lipzen A."/>
            <person name="Lutzoni F."/>
            <person name="Magnuson J."/>
            <person name="Mondo S."/>
            <person name="Nolan M."/>
            <person name="Ohm R."/>
            <person name="Pangilinan J."/>
            <person name="Park H.-J."/>
            <person name="Ramirez L."/>
            <person name="Alfaro M."/>
            <person name="Sun H."/>
            <person name="Tritt A."/>
            <person name="Yoshinaga Y."/>
            <person name="Zwiers L.-H."/>
            <person name="Turgeon B."/>
            <person name="Goodwin S."/>
            <person name="Spatafora J."/>
            <person name="Crous P."/>
            <person name="Grigoriev I."/>
        </authorList>
    </citation>
    <scope>NUCLEOTIDE SEQUENCE</scope>
    <source>
        <strain evidence="2">CBS 121410</strain>
    </source>
</reference>
<feature type="compositionally biased region" description="Polar residues" evidence="1">
    <location>
        <begin position="203"/>
        <end position="221"/>
    </location>
</feature>
<feature type="compositionally biased region" description="Pro residues" evidence="1">
    <location>
        <begin position="236"/>
        <end position="245"/>
    </location>
</feature>
<sequence length="329" mass="36670">MMSSFKMPSPPPSASKTPRPPAVSSSAVNNPARAHWIELCRQKRRGARPHNELGTPDPWHMEGTASAVMRVPRWFPATYWKYEEKVADGRIVIPDMTPTAENPALQFRRTRDIKKRKRDIAPSDEEHSDKKHKSSGPMPTMGVYKPPNLSEYLSLEVQPTKGPYKATHPGELSCVPPSFPMSPKKANYKIVPRKPKSNFADKPTTSSQPTGSFTPTESFKSVTGFDPTVPFAQPIPSQPKVPSQPAPYSKPARSFWSVVGIDPATSIEPTPPKPMALEQDPQTTDNDNAPSREELEQMWVEWFVGLPDELQRVADDHSTSSPAYQSLKY</sequence>
<dbReference type="Proteomes" id="UP000799776">
    <property type="component" value="Unassembled WGS sequence"/>
</dbReference>
<evidence type="ECO:0000256" key="1">
    <source>
        <dbReference type="SAM" id="MobiDB-lite"/>
    </source>
</evidence>
<feature type="region of interest" description="Disordered" evidence="1">
    <location>
        <begin position="1"/>
        <end position="33"/>
    </location>
</feature>
<gene>
    <name evidence="2" type="ORF">K490DRAFT_53577</name>
</gene>